<accession>A0A914C2C8</accession>
<feature type="transmembrane region" description="Helical" evidence="1">
    <location>
        <begin position="555"/>
        <end position="577"/>
    </location>
</feature>
<evidence type="ECO:0000256" key="1">
    <source>
        <dbReference type="SAM" id="Phobius"/>
    </source>
</evidence>
<feature type="transmembrane region" description="Helical" evidence="1">
    <location>
        <begin position="370"/>
        <end position="390"/>
    </location>
</feature>
<feature type="transmembrane region" description="Helical" evidence="1">
    <location>
        <begin position="110"/>
        <end position="132"/>
    </location>
</feature>
<protein>
    <submittedName>
        <fullName evidence="4">Acyltransferase 3 domain-containing protein</fullName>
    </submittedName>
</protein>
<feature type="transmembrane region" description="Helical" evidence="1">
    <location>
        <begin position="341"/>
        <end position="363"/>
    </location>
</feature>
<reference evidence="4" key="1">
    <citation type="submission" date="2022-11" db="UniProtKB">
        <authorList>
            <consortium name="WormBaseParasite"/>
        </authorList>
    </citation>
    <scope>IDENTIFICATION</scope>
</reference>
<keyword evidence="1" id="KW-1133">Transmembrane helix</keyword>
<feature type="domain" description="Acyltransferase 3" evidence="2">
    <location>
        <begin position="189"/>
        <end position="576"/>
    </location>
</feature>
<proteinExistence type="predicted"/>
<name>A0A914C2C8_9BILA</name>
<feature type="transmembrane region" description="Helical" evidence="1">
    <location>
        <begin position="484"/>
        <end position="505"/>
    </location>
</feature>
<dbReference type="InterPro" id="IPR002656">
    <property type="entry name" value="Acyl_transf_3_dom"/>
</dbReference>
<organism evidence="3 4">
    <name type="scientific">Acrobeloides nanus</name>
    <dbReference type="NCBI Taxonomy" id="290746"/>
    <lineage>
        <taxon>Eukaryota</taxon>
        <taxon>Metazoa</taxon>
        <taxon>Ecdysozoa</taxon>
        <taxon>Nematoda</taxon>
        <taxon>Chromadorea</taxon>
        <taxon>Rhabditida</taxon>
        <taxon>Tylenchina</taxon>
        <taxon>Cephalobomorpha</taxon>
        <taxon>Cephaloboidea</taxon>
        <taxon>Cephalobidae</taxon>
        <taxon>Acrobeloides</taxon>
    </lineage>
</organism>
<evidence type="ECO:0000313" key="4">
    <source>
        <dbReference type="WBParaSite" id="ACRNAN_Path_1579.g6137.t1"/>
    </source>
</evidence>
<feature type="transmembrane region" description="Helical" evidence="1">
    <location>
        <begin position="230"/>
        <end position="258"/>
    </location>
</feature>
<feature type="transmembrane region" description="Helical" evidence="1">
    <location>
        <begin position="517"/>
        <end position="535"/>
    </location>
</feature>
<sequence length="624" mass="72259">MARFQPYNKNNPLKAFVAKPVDPVEECKSNSTYEFEEWSDEDKKCFTLLPLLNLGICTPDTCTDYDVKKIIQFLYNSAETLSDKKLVCDVEVKCSNSRPENQLLNDRGSIAVLCFVLVIIAIMIFGSCYDIYVVHPIREANQKQDELFDTAPPIQEPQGWFVKFIMLFSIFSNIDYIMDTKTEGGQIRCLHGARFLSMCWIIFGHTYYYICTSLTTDNLFHALREFPKIFYNQLVVQAPLAVDSFFFFSGLLTSYIFFKKLNSGHVKLLSWQTWFAYYVRRYLRLTPVYLVIMILHVTLFTYVSDGPFWKPIDATFCRNSWWTNLLYVNNFVMQDDPCMGWTWYMANDFQLHCFAPILIILIYKLKLWGVVIGFLFLLGSAMINLYITVIHDYPPAPILSSSLDIVKVLNEYWVDLYVKPYVRCGPYIVGSLVGYFLYTTKRKFELPLVQLIGGWLISTILGIYSVFGLYHYTKTGEISTFWHILYTICGRPAYALALGWVTFACETGNAGKINSILGHKMFIPLSKLTFCAYLIHPLLLQFRPNAFHFTHSFQLLYMFFVAVFMSYLSALCLSLAFEAPVMNFDKMIFGETKQHKQRNQANENLQHHVINGIDEKLLNEAGKK</sequence>
<feature type="transmembrane region" description="Helical" evidence="1">
    <location>
        <begin position="420"/>
        <end position="439"/>
    </location>
</feature>
<evidence type="ECO:0000313" key="3">
    <source>
        <dbReference type="Proteomes" id="UP000887540"/>
    </source>
</evidence>
<dbReference type="GO" id="GO:0016747">
    <property type="term" value="F:acyltransferase activity, transferring groups other than amino-acyl groups"/>
    <property type="evidence" value="ECO:0007669"/>
    <property type="project" value="InterPro"/>
</dbReference>
<dbReference type="WBParaSite" id="ACRNAN_Path_1579.g6137.t1">
    <property type="protein sequence ID" value="ACRNAN_Path_1579.g6137.t1"/>
    <property type="gene ID" value="ACRNAN_Path_1579.g6137"/>
</dbReference>
<keyword evidence="1" id="KW-0472">Membrane</keyword>
<dbReference type="PANTHER" id="PTHR11161:SF65">
    <property type="entry name" value="NOSE RESISTANT TO FLUOXETINE PROTEIN 6"/>
    <property type="match status" value="1"/>
</dbReference>
<keyword evidence="1" id="KW-0812">Transmembrane</keyword>
<feature type="transmembrane region" description="Helical" evidence="1">
    <location>
        <begin position="160"/>
        <end position="178"/>
    </location>
</feature>
<dbReference type="Pfam" id="PF01757">
    <property type="entry name" value="Acyl_transf_3"/>
    <property type="match status" value="1"/>
</dbReference>
<dbReference type="PANTHER" id="PTHR11161">
    <property type="entry name" value="O-ACYLTRANSFERASE"/>
    <property type="match status" value="1"/>
</dbReference>
<feature type="transmembrane region" description="Helical" evidence="1">
    <location>
        <begin position="451"/>
        <end position="472"/>
    </location>
</feature>
<dbReference type="AlphaFoldDB" id="A0A914C2C8"/>
<feature type="transmembrane region" description="Helical" evidence="1">
    <location>
        <begin position="190"/>
        <end position="210"/>
    </location>
</feature>
<dbReference type="InterPro" id="IPR052728">
    <property type="entry name" value="O2_lipid_transport_reg"/>
</dbReference>
<evidence type="ECO:0000259" key="2">
    <source>
        <dbReference type="Pfam" id="PF01757"/>
    </source>
</evidence>
<dbReference type="Proteomes" id="UP000887540">
    <property type="component" value="Unplaced"/>
</dbReference>
<feature type="transmembrane region" description="Helical" evidence="1">
    <location>
        <begin position="282"/>
        <end position="303"/>
    </location>
</feature>
<keyword evidence="3" id="KW-1185">Reference proteome</keyword>